<protein>
    <submittedName>
        <fullName evidence="2">Uncharacterized protein</fullName>
    </submittedName>
</protein>
<reference evidence="2" key="1">
    <citation type="submission" date="2023-10" db="EMBL/GenBank/DDBJ databases">
        <title>Genome assembly of Pristionchus species.</title>
        <authorList>
            <person name="Yoshida K."/>
            <person name="Sommer R.J."/>
        </authorList>
    </citation>
    <scope>NUCLEOTIDE SEQUENCE</scope>
    <source>
        <strain evidence="2">RS0144</strain>
    </source>
</reference>
<evidence type="ECO:0000313" key="3">
    <source>
        <dbReference type="Proteomes" id="UP001432027"/>
    </source>
</evidence>
<sequence>GQPRGGNTKKRSVKHYSTVSEEAGRCVSSSTSCLSSVGISDRFRTISICIASPERAEPRIRDSRRSRA</sequence>
<organism evidence="2 3">
    <name type="scientific">Pristionchus entomophagus</name>
    <dbReference type="NCBI Taxonomy" id="358040"/>
    <lineage>
        <taxon>Eukaryota</taxon>
        <taxon>Metazoa</taxon>
        <taxon>Ecdysozoa</taxon>
        <taxon>Nematoda</taxon>
        <taxon>Chromadorea</taxon>
        <taxon>Rhabditida</taxon>
        <taxon>Rhabditina</taxon>
        <taxon>Diplogasteromorpha</taxon>
        <taxon>Diplogasteroidea</taxon>
        <taxon>Neodiplogasteridae</taxon>
        <taxon>Pristionchus</taxon>
    </lineage>
</organism>
<gene>
    <name evidence="2" type="ORF">PENTCL1PPCAC_29909</name>
</gene>
<dbReference type="Proteomes" id="UP001432027">
    <property type="component" value="Unassembled WGS sequence"/>
</dbReference>
<comment type="caution">
    <text evidence="2">The sequence shown here is derived from an EMBL/GenBank/DDBJ whole genome shotgun (WGS) entry which is preliminary data.</text>
</comment>
<accession>A0AAV5UND8</accession>
<evidence type="ECO:0000256" key="1">
    <source>
        <dbReference type="SAM" id="MobiDB-lite"/>
    </source>
</evidence>
<evidence type="ECO:0000313" key="2">
    <source>
        <dbReference type="EMBL" id="GMT07735.1"/>
    </source>
</evidence>
<name>A0AAV5UND8_9BILA</name>
<feature type="non-terminal residue" evidence="2">
    <location>
        <position position="68"/>
    </location>
</feature>
<dbReference type="AlphaFoldDB" id="A0AAV5UND8"/>
<feature type="non-terminal residue" evidence="2">
    <location>
        <position position="1"/>
    </location>
</feature>
<dbReference type="EMBL" id="BTSX01000006">
    <property type="protein sequence ID" value="GMT07735.1"/>
    <property type="molecule type" value="Genomic_DNA"/>
</dbReference>
<feature type="region of interest" description="Disordered" evidence="1">
    <location>
        <begin position="1"/>
        <end position="24"/>
    </location>
</feature>
<proteinExistence type="predicted"/>
<keyword evidence="3" id="KW-1185">Reference proteome</keyword>